<evidence type="ECO:0000313" key="2">
    <source>
        <dbReference type="Proteomes" id="UP000823674"/>
    </source>
</evidence>
<gene>
    <name evidence="1" type="primary">A08p011140.1_BraROA</name>
    <name evidence="1" type="ORF">IGI04_042928</name>
</gene>
<reference evidence="1 2" key="1">
    <citation type="submission" date="2021-03" db="EMBL/GenBank/DDBJ databases">
        <authorList>
            <person name="King G.J."/>
            <person name="Bancroft I."/>
            <person name="Baten A."/>
            <person name="Bloomfield J."/>
            <person name="Borpatragohain P."/>
            <person name="He Z."/>
            <person name="Irish N."/>
            <person name="Irwin J."/>
            <person name="Liu K."/>
            <person name="Mauleon R.P."/>
            <person name="Moore J."/>
            <person name="Morris R."/>
            <person name="Ostergaard L."/>
            <person name="Wang B."/>
            <person name="Wells R."/>
        </authorList>
    </citation>
    <scope>NUCLEOTIDE SEQUENCE [LARGE SCALE GENOMIC DNA]</scope>
    <source>
        <strain evidence="1">R-o-18</strain>
        <tissue evidence="1">Leaf</tissue>
    </source>
</reference>
<proteinExistence type="predicted"/>
<protein>
    <submittedName>
        <fullName evidence="1">Uncharacterized protein</fullName>
    </submittedName>
</protein>
<organism evidence="1 2">
    <name type="scientific">Brassica rapa subsp. trilocularis</name>
    <dbReference type="NCBI Taxonomy" id="1813537"/>
    <lineage>
        <taxon>Eukaryota</taxon>
        <taxon>Viridiplantae</taxon>
        <taxon>Streptophyta</taxon>
        <taxon>Embryophyta</taxon>
        <taxon>Tracheophyta</taxon>
        <taxon>Spermatophyta</taxon>
        <taxon>Magnoliopsida</taxon>
        <taxon>eudicotyledons</taxon>
        <taxon>Gunneridae</taxon>
        <taxon>Pentapetalae</taxon>
        <taxon>rosids</taxon>
        <taxon>malvids</taxon>
        <taxon>Brassicales</taxon>
        <taxon>Brassicaceae</taxon>
        <taxon>Brassiceae</taxon>
        <taxon>Brassica</taxon>
    </lineage>
</organism>
<keyword evidence="2" id="KW-1185">Reference proteome</keyword>
<comment type="caution">
    <text evidence="1">The sequence shown here is derived from an EMBL/GenBank/DDBJ whole genome shotgun (WGS) entry which is preliminary data.</text>
</comment>
<name>A0ABQ7KI61_BRACM</name>
<dbReference type="EMBL" id="JADBGQ010000111">
    <property type="protein sequence ID" value="KAG5373757.1"/>
    <property type="molecule type" value="Genomic_DNA"/>
</dbReference>
<dbReference type="Proteomes" id="UP000823674">
    <property type="component" value="Unassembled WGS sequence"/>
</dbReference>
<sequence>MECLWNLQLPLQTAHTGSRLDRQSLNNPQVFNHITTHNQILSQAHYHLRFKESLTIKEPGWSLYHSRMPSTRHFLDSFLFTPDEEQPLDKAPWTRFARPLHTPLLPTRVFIRIRSCGLCKVLEPPDWLRESLGWKCSSLAHVSALFFGQIHSQALLFLSSYSQPPSSLSSSLKSLFCLLLLRTDLCPIFAPTLNRFRWSRYKLLGRLGPYGSVRSVHFRTNSVRPRPKFAHSTIHLQTPSMPS</sequence>
<evidence type="ECO:0000313" key="1">
    <source>
        <dbReference type="EMBL" id="KAG5373757.1"/>
    </source>
</evidence>
<accession>A0ABQ7KI61</accession>